<evidence type="ECO:0000256" key="7">
    <source>
        <dbReference type="ARBA" id="ARBA00023136"/>
    </source>
</evidence>
<gene>
    <name evidence="10" type="ORF">DFH08DRAFT_748814</name>
</gene>
<feature type="transmembrane region" description="Helical" evidence="9">
    <location>
        <begin position="262"/>
        <end position="280"/>
    </location>
</feature>
<evidence type="ECO:0000256" key="8">
    <source>
        <dbReference type="SAM" id="MobiDB-lite"/>
    </source>
</evidence>
<keyword evidence="4 9" id="KW-0812">Transmembrane</keyword>
<dbReference type="EMBL" id="JARIHO010000029">
    <property type="protein sequence ID" value="KAJ7337493.1"/>
    <property type="molecule type" value="Genomic_DNA"/>
</dbReference>
<feature type="transmembrane region" description="Helical" evidence="9">
    <location>
        <begin position="221"/>
        <end position="242"/>
    </location>
</feature>
<accession>A0AAD6ZU82</accession>
<dbReference type="Proteomes" id="UP001218218">
    <property type="component" value="Unassembled WGS sequence"/>
</dbReference>
<reference evidence="10" key="1">
    <citation type="submission" date="2023-03" db="EMBL/GenBank/DDBJ databases">
        <title>Massive genome expansion in bonnet fungi (Mycena s.s.) driven by repeated elements and novel gene families across ecological guilds.</title>
        <authorList>
            <consortium name="Lawrence Berkeley National Laboratory"/>
            <person name="Harder C.B."/>
            <person name="Miyauchi S."/>
            <person name="Viragh M."/>
            <person name="Kuo A."/>
            <person name="Thoen E."/>
            <person name="Andreopoulos B."/>
            <person name="Lu D."/>
            <person name="Skrede I."/>
            <person name="Drula E."/>
            <person name="Henrissat B."/>
            <person name="Morin E."/>
            <person name="Kohler A."/>
            <person name="Barry K."/>
            <person name="LaButti K."/>
            <person name="Morin E."/>
            <person name="Salamov A."/>
            <person name="Lipzen A."/>
            <person name="Mereny Z."/>
            <person name="Hegedus B."/>
            <person name="Baldrian P."/>
            <person name="Stursova M."/>
            <person name="Weitz H."/>
            <person name="Taylor A."/>
            <person name="Grigoriev I.V."/>
            <person name="Nagy L.G."/>
            <person name="Martin F."/>
            <person name="Kauserud H."/>
        </authorList>
    </citation>
    <scope>NUCLEOTIDE SEQUENCE</scope>
    <source>
        <strain evidence="10">CBHHK002</strain>
    </source>
</reference>
<feature type="transmembrane region" description="Helical" evidence="9">
    <location>
        <begin position="144"/>
        <end position="167"/>
    </location>
</feature>
<keyword evidence="3" id="KW-0337">GPI-anchor biosynthesis</keyword>
<evidence type="ECO:0000256" key="3">
    <source>
        <dbReference type="ARBA" id="ARBA00022502"/>
    </source>
</evidence>
<sequence length="299" mass="32978">MAKKSKARKPASHEKENDDQPPLSAGYFPFAGYTSVVGVHTTLLAFSTLFLPRTADVFEFLKPQVDPTQITSKDRPQHPFLDALTLSPLSTLAWFCAGAVVLQSWWGGWVRGWWIEFALQSVGLERRIDKARVDERKYTNLRNAWLATGAASVFFHAVFVLFGAPLLSHVWETYLLALLLSVLTVFPPAYTIGSPRDSVVTWLTWVRLFAEFSVRTPVERALVYPAAGTLAGAWLGVVPIALDWDRPWQAWPLTPALGAVGGYILASMAALTGSALRFFADEYIRSVHAAAAAAKIKTT</sequence>
<evidence type="ECO:0000313" key="10">
    <source>
        <dbReference type="EMBL" id="KAJ7337493.1"/>
    </source>
</evidence>
<dbReference type="GO" id="GO:0005789">
    <property type="term" value="C:endoplasmic reticulum membrane"/>
    <property type="evidence" value="ECO:0007669"/>
    <property type="project" value="UniProtKB-SubCell"/>
</dbReference>
<comment type="subcellular location">
    <subcellularLocation>
        <location evidence="1">Endoplasmic reticulum membrane</location>
        <topology evidence="1">Multi-pass membrane protein</topology>
    </subcellularLocation>
</comment>
<feature type="transmembrane region" description="Helical" evidence="9">
    <location>
        <begin position="174"/>
        <end position="193"/>
    </location>
</feature>
<proteinExistence type="predicted"/>
<dbReference type="AlphaFoldDB" id="A0AAD6ZU82"/>
<evidence type="ECO:0000313" key="11">
    <source>
        <dbReference type="Proteomes" id="UP001218218"/>
    </source>
</evidence>
<evidence type="ECO:0000256" key="1">
    <source>
        <dbReference type="ARBA" id="ARBA00004477"/>
    </source>
</evidence>
<name>A0AAD6ZU82_9AGAR</name>
<keyword evidence="5" id="KW-0256">Endoplasmic reticulum</keyword>
<comment type="pathway">
    <text evidence="2">Glycolipid biosynthesis; glycosylphosphatidylinositol-anchor biosynthesis.</text>
</comment>
<evidence type="ECO:0000256" key="4">
    <source>
        <dbReference type="ARBA" id="ARBA00022692"/>
    </source>
</evidence>
<dbReference type="GO" id="GO:0006506">
    <property type="term" value="P:GPI anchor biosynthetic process"/>
    <property type="evidence" value="ECO:0007669"/>
    <property type="project" value="UniProtKB-KW"/>
</dbReference>
<feature type="region of interest" description="Disordered" evidence="8">
    <location>
        <begin position="1"/>
        <end position="20"/>
    </location>
</feature>
<evidence type="ECO:0000256" key="9">
    <source>
        <dbReference type="SAM" id="Phobius"/>
    </source>
</evidence>
<evidence type="ECO:0000256" key="5">
    <source>
        <dbReference type="ARBA" id="ARBA00022824"/>
    </source>
</evidence>
<feature type="compositionally biased region" description="Basic residues" evidence="8">
    <location>
        <begin position="1"/>
        <end position="10"/>
    </location>
</feature>
<evidence type="ECO:0000256" key="2">
    <source>
        <dbReference type="ARBA" id="ARBA00004687"/>
    </source>
</evidence>
<keyword evidence="6 9" id="KW-1133">Transmembrane helix</keyword>
<keyword evidence="11" id="KW-1185">Reference proteome</keyword>
<evidence type="ECO:0000256" key="6">
    <source>
        <dbReference type="ARBA" id="ARBA00022989"/>
    </source>
</evidence>
<protein>
    <submittedName>
        <fullName evidence="10">GPI biosynthesis protein family Pig-F-domain-containing protein</fullName>
    </submittedName>
</protein>
<comment type="caution">
    <text evidence="10">The sequence shown here is derived from an EMBL/GenBank/DDBJ whole genome shotgun (WGS) entry which is preliminary data.</text>
</comment>
<dbReference type="Pfam" id="PF06699">
    <property type="entry name" value="PIG-F"/>
    <property type="match status" value="1"/>
</dbReference>
<keyword evidence="7 9" id="KW-0472">Membrane</keyword>
<organism evidence="10 11">
    <name type="scientific">Mycena albidolilacea</name>
    <dbReference type="NCBI Taxonomy" id="1033008"/>
    <lineage>
        <taxon>Eukaryota</taxon>
        <taxon>Fungi</taxon>
        <taxon>Dikarya</taxon>
        <taxon>Basidiomycota</taxon>
        <taxon>Agaricomycotina</taxon>
        <taxon>Agaricomycetes</taxon>
        <taxon>Agaricomycetidae</taxon>
        <taxon>Agaricales</taxon>
        <taxon>Marasmiineae</taxon>
        <taxon>Mycenaceae</taxon>
        <taxon>Mycena</taxon>
    </lineage>
</organism>
<dbReference type="InterPro" id="IPR009580">
    <property type="entry name" value="GPI_biosynthesis_protein_Pig-F"/>
</dbReference>